<evidence type="ECO:0000259" key="2">
    <source>
        <dbReference type="Pfam" id="PF00326"/>
    </source>
</evidence>
<reference evidence="3 4" key="1">
    <citation type="submission" date="2020-03" db="EMBL/GenBank/DDBJ databases">
        <authorList>
            <person name="Lai Q."/>
        </authorList>
    </citation>
    <scope>NUCLEOTIDE SEQUENCE [LARGE SCALE GENOMIC DNA]</scope>
    <source>
        <strain evidence="3 4">CCUG 25036</strain>
    </source>
</reference>
<sequence>MDTTSGAEHPLLARSDARRLAWTRNGEWLLLVSPGKVFALAAGRERGARVVIELGGPQKREFIDIDPSTPASIVVRERLPDAMGRPVAWRLSRVGIDGRVDVLDTDTDRIEGYAFAGTGVLAYVQHLRGKSLVTTRIDASGARSDVMRCQVMRRCELWPLLDSSGDLFFVADENGSPTRLYRMKNGARDVIAGDPGRLADIAAISADPASGLPWLLSVRGPVAMIRGLDDRARQRLAGLEHRLPGRALAIDAGRSHWLIVEQGGDMQGRRYYLLDTASNYLLPVLEELPLRARDDVAGRWLPSDALASQLPFEWTASDGMRLHGFVRVPPGRDARNLPMVVLVHGGPWASVAPDDFGSGVAAFLANRGYAVFEPNYRGSVGYGTNYMLAPHGDFGNGRVQKDIVEGVQALLAQDVGDRDRIAIAGASFGGYSALLGLTWQGDMFRAGIAIVPPTDFAWDIEWVRRSREANVLSSKLPYEDWMSAVSLDPSNTSTMAHLHAQSPLSNTDRMMRPVLIVAGGNDQRVALRGVLGYVAKLRLRGHPVSLLVDPAAGHADDLPLARETTFHVMAAMLHRYLGGDADDPADIPMEDYVRRNGRSDTAGVFLLPVPDAHP</sequence>
<dbReference type="SUPFAM" id="SSF53474">
    <property type="entry name" value="alpha/beta-Hydrolases"/>
    <property type="match status" value="1"/>
</dbReference>
<dbReference type="PANTHER" id="PTHR42776">
    <property type="entry name" value="SERINE PEPTIDASE S9 FAMILY MEMBER"/>
    <property type="match status" value="1"/>
</dbReference>
<keyword evidence="1" id="KW-0378">Hydrolase</keyword>
<gene>
    <name evidence="3" type="ORF">HBF25_01810</name>
</gene>
<dbReference type="Proteomes" id="UP000490980">
    <property type="component" value="Unassembled WGS sequence"/>
</dbReference>
<name>A0A7X5ZGW0_9GAMM</name>
<evidence type="ECO:0000313" key="4">
    <source>
        <dbReference type="Proteomes" id="UP000490980"/>
    </source>
</evidence>
<dbReference type="PANTHER" id="PTHR42776:SF27">
    <property type="entry name" value="DIPEPTIDYL PEPTIDASE FAMILY MEMBER 6"/>
    <property type="match status" value="1"/>
</dbReference>
<dbReference type="InterPro" id="IPR001375">
    <property type="entry name" value="Peptidase_S9_cat"/>
</dbReference>
<dbReference type="InterPro" id="IPR029058">
    <property type="entry name" value="AB_hydrolase_fold"/>
</dbReference>
<comment type="caution">
    <text evidence="3">The sequence shown here is derived from an EMBL/GenBank/DDBJ whole genome shotgun (WGS) entry which is preliminary data.</text>
</comment>
<protein>
    <submittedName>
        <fullName evidence="3">S9 family peptidase</fullName>
    </submittedName>
</protein>
<dbReference type="Gene3D" id="3.40.50.1820">
    <property type="entry name" value="alpha/beta hydrolase"/>
    <property type="match status" value="1"/>
</dbReference>
<dbReference type="GO" id="GO:0006508">
    <property type="term" value="P:proteolysis"/>
    <property type="evidence" value="ECO:0007669"/>
    <property type="project" value="InterPro"/>
</dbReference>
<evidence type="ECO:0000256" key="1">
    <source>
        <dbReference type="ARBA" id="ARBA00022801"/>
    </source>
</evidence>
<dbReference type="EMBL" id="JAARLZ010000001">
    <property type="protein sequence ID" value="NII05119.1"/>
    <property type="molecule type" value="Genomic_DNA"/>
</dbReference>
<feature type="domain" description="Peptidase S9 prolyl oligopeptidase catalytic" evidence="2">
    <location>
        <begin position="360"/>
        <end position="576"/>
    </location>
</feature>
<dbReference type="AlphaFoldDB" id="A0A7X5ZGW0"/>
<accession>A0A7X5ZGW0</accession>
<dbReference type="GO" id="GO:0004252">
    <property type="term" value="F:serine-type endopeptidase activity"/>
    <property type="evidence" value="ECO:0007669"/>
    <property type="project" value="TreeGrafter"/>
</dbReference>
<dbReference type="Pfam" id="PF00326">
    <property type="entry name" value="Peptidase_S9"/>
    <property type="match status" value="1"/>
</dbReference>
<dbReference type="RefSeq" id="WP_166945987.1">
    <property type="nucleotide sequence ID" value="NZ_JAARLZ010000001.1"/>
</dbReference>
<keyword evidence="4" id="KW-1185">Reference proteome</keyword>
<evidence type="ECO:0000313" key="3">
    <source>
        <dbReference type="EMBL" id="NII05119.1"/>
    </source>
</evidence>
<proteinExistence type="predicted"/>
<organism evidence="3 4">
    <name type="scientific">Luteibacter anthropi</name>
    <dbReference type="NCBI Taxonomy" id="564369"/>
    <lineage>
        <taxon>Bacteria</taxon>
        <taxon>Pseudomonadati</taxon>
        <taxon>Pseudomonadota</taxon>
        <taxon>Gammaproteobacteria</taxon>
        <taxon>Lysobacterales</taxon>
        <taxon>Rhodanobacteraceae</taxon>
        <taxon>Luteibacter</taxon>
    </lineage>
</organism>